<evidence type="ECO:0000313" key="4">
    <source>
        <dbReference type="Proteomes" id="UP000447833"/>
    </source>
</evidence>
<accession>A0A845ETT5</accession>
<dbReference type="InterPro" id="IPR027304">
    <property type="entry name" value="Trigger_fact/SurA_dom_sf"/>
</dbReference>
<feature type="transmembrane region" description="Helical" evidence="2">
    <location>
        <begin position="41"/>
        <end position="59"/>
    </location>
</feature>
<organism evidence="3 4">
    <name type="scientific">Guptibacillus hwajinpoensis</name>
    <dbReference type="NCBI Taxonomy" id="208199"/>
    <lineage>
        <taxon>Bacteria</taxon>
        <taxon>Bacillati</taxon>
        <taxon>Bacillota</taxon>
        <taxon>Bacilli</taxon>
        <taxon>Bacillales</taxon>
        <taxon>Guptibacillaceae</taxon>
        <taxon>Guptibacillus</taxon>
    </lineage>
</organism>
<dbReference type="PANTHER" id="PTHR47245:SF2">
    <property type="entry name" value="PEPTIDYL-PROLYL CIS-TRANS ISOMERASE HP_0175-RELATED"/>
    <property type="match status" value="1"/>
</dbReference>
<reference evidence="3 4" key="1">
    <citation type="submission" date="2019-11" db="EMBL/GenBank/DDBJ databases">
        <title>Genome sequences of 17 halophilic strains isolated from different environments.</title>
        <authorList>
            <person name="Furrow R.E."/>
        </authorList>
    </citation>
    <scope>NUCLEOTIDE SEQUENCE [LARGE SCALE GENOMIC DNA]</scope>
    <source>
        <strain evidence="3 4">22506_14_FS</strain>
    </source>
</reference>
<gene>
    <name evidence="3" type="ORF">GLW07_00815</name>
</gene>
<dbReference type="AlphaFoldDB" id="A0A845ETT5"/>
<evidence type="ECO:0000313" key="3">
    <source>
        <dbReference type="EMBL" id="MYL61886.1"/>
    </source>
</evidence>
<evidence type="ECO:0000256" key="1">
    <source>
        <dbReference type="SAM" id="MobiDB-lite"/>
    </source>
</evidence>
<dbReference type="Gene3D" id="1.10.4030.10">
    <property type="entry name" value="Porin chaperone SurA, peptide-binding domain"/>
    <property type="match status" value="1"/>
</dbReference>
<dbReference type="PANTHER" id="PTHR47245">
    <property type="entry name" value="PEPTIDYLPROLYL ISOMERASE"/>
    <property type="match status" value="1"/>
</dbReference>
<feature type="transmembrane region" description="Helical" evidence="2">
    <location>
        <begin position="7"/>
        <end position="25"/>
    </location>
</feature>
<comment type="caution">
    <text evidence="3">The sequence shown here is derived from an EMBL/GenBank/DDBJ whole genome shotgun (WGS) entry which is preliminary data.</text>
</comment>
<dbReference type="Pfam" id="PF13624">
    <property type="entry name" value="SurA_N_3"/>
    <property type="match status" value="1"/>
</dbReference>
<proteinExistence type="predicted"/>
<name>A0A845ETT5_9BACL</name>
<keyword evidence="2" id="KW-0812">Transmembrane</keyword>
<feature type="region of interest" description="Disordered" evidence="1">
    <location>
        <begin position="60"/>
        <end position="89"/>
    </location>
</feature>
<evidence type="ECO:0000256" key="2">
    <source>
        <dbReference type="SAM" id="Phobius"/>
    </source>
</evidence>
<keyword evidence="2" id="KW-0472">Membrane</keyword>
<dbReference type="GO" id="GO:0016853">
    <property type="term" value="F:isomerase activity"/>
    <property type="evidence" value="ECO:0007669"/>
    <property type="project" value="UniProtKB-KW"/>
</dbReference>
<sequence length="279" mass="31966">MKDCNKNVFFIPYLLLGVFKSTFLWNNEHSLLKGACELRKLTYLFITGLLIVVLAACGGNEESSNDKKQEDTKTEEKAGEQEQPEVDEVDADKVVATVNDKEIKGEEFNALYTQSQMQYVQMGQEVPKDQLDQMKKQVAESMVGQELILQAAQEEGIKASDDKVKEELENVKKGFEDEKKFEAALKESDMTMEDLEKEIAKNIQYTKYIDQEIKVDEVSEEEMKEYYEKAKEQGSSEEMPAYEDVKPQIKEGLEGEQKNKKTQELIDKLKKDADVKINI</sequence>
<keyword evidence="2" id="KW-1133">Transmembrane helix</keyword>
<protein>
    <submittedName>
        <fullName evidence="3">Peptidylprolyl isomerase</fullName>
    </submittedName>
</protein>
<feature type="compositionally biased region" description="Basic and acidic residues" evidence="1">
    <location>
        <begin position="64"/>
        <end position="80"/>
    </location>
</feature>
<dbReference type="SUPFAM" id="SSF109998">
    <property type="entry name" value="Triger factor/SurA peptide-binding domain-like"/>
    <property type="match status" value="1"/>
</dbReference>
<dbReference type="Proteomes" id="UP000447833">
    <property type="component" value="Unassembled WGS sequence"/>
</dbReference>
<dbReference type="InterPro" id="IPR050245">
    <property type="entry name" value="PrsA_foldase"/>
</dbReference>
<dbReference type="EMBL" id="WMEY01000001">
    <property type="protein sequence ID" value="MYL61886.1"/>
    <property type="molecule type" value="Genomic_DNA"/>
</dbReference>
<keyword evidence="3" id="KW-0413">Isomerase</keyword>